<accession>A0A7V8V360</accession>
<proteinExistence type="predicted"/>
<sequence>MFEELSIVMEKVNPNAGADVYGAAIVDDNILGKPTQTTRQRSAKRLSELYATDPSCTVFRLLRHFWNADSAGRPMLAFLVAVARDPLLRDMTPTILLEPSGQDVNAREIAVWLREKFPGRYRDTTLKSTSQNLASTWTQAGILTGKIKKQRARPVVTPVVAAFAVLLGYLCGLRGKMLLDSLWTRMLDRPSSDVTDLVAEASRQGWLNYKAAGSVVEITFPGLLRSQEERAAYEQD</sequence>
<evidence type="ECO:0000313" key="1">
    <source>
        <dbReference type="EMBL" id="MBA2114073.1"/>
    </source>
</evidence>
<evidence type="ECO:0000313" key="2">
    <source>
        <dbReference type="Proteomes" id="UP000551616"/>
    </source>
</evidence>
<dbReference type="EMBL" id="JABRWO010000003">
    <property type="protein sequence ID" value="MBA2114073.1"/>
    <property type="molecule type" value="Genomic_DNA"/>
</dbReference>
<dbReference type="InterPro" id="IPR014948">
    <property type="entry name" value="BrxA"/>
</dbReference>
<protein>
    <submittedName>
        <fullName evidence="1">Uncharacterized protein</fullName>
    </submittedName>
</protein>
<gene>
    <name evidence="1" type="ORF">HOV93_12290</name>
</gene>
<organism evidence="1 2">
    <name type="scientific">Bremerella alba</name>
    <dbReference type="NCBI Taxonomy" id="980252"/>
    <lineage>
        <taxon>Bacteria</taxon>
        <taxon>Pseudomonadati</taxon>
        <taxon>Planctomycetota</taxon>
        <taxon>Planctomycetia</taxon>
        <taxon>Pirellulales</taxon>
        <taxon>Pirellulaceae</taxon>
        <taxon>Bremerella</taxon>
    </lineage>
</organism>
<dbReference type="Pfam" id="PF08849">
    <property type="entry name" value="BrxA"/>
    <property type="match status" value="1"/>
</dbReference>
<comment type="caution">
    <text evidence="1">The sequence shown here is derived from an EMBL/GenBank/DDBJ whole genome shotgun (WGS) entry which is preliminary data.</text>
</comment>
<dbReference type="Proteomes" id="UP000551616">
    <property type="component" value="Unassembled WGS sequence"/>
</dbReference>
<dbReference type="InterPro" id="IPR023137">
    <property type="entry name" value="BrxA_sf"/>
</dbReference>
<keyword evidence="2" id="KW-1185">Reference proteome</keyword>
<name>A0A7V8V360_9BACT</name>
<dbReference type="Gene3D" id="1.10.3540.10">
    <property type="entry name" value="uncharacterized protein from magnetospirillum magneticum domain"/>
    <property type="match status" value="1"/>
</dbReference>
<dbReference type="AlphaFoldDB" id="A0A7V8V360"/>
<reference evidence="1 2" key="1">
    <citation type="submission" date="2020-05" db="EMBL/GenBank/DDBJ databases">
        <title>Bremerella alba sp. nov., a novel planctomycete isolated from the surface of the macroalga Fucus spiralis.</title>
        <authorList>
            <person name="Godinho O."/>
            <person name="Botelho R."/>
            <person name="Albuquerque L."/>
            <person name="Wiegand S."/>
            <person name="Da Costa M.S."/>
            <person name="Lobo-Da-Cunha A."/>
            <person name="Jogler C."/>
            <person name="Lage O.M."/>
        </authorList>
    </citation>
    <scope>NUCLEOTIDE SEQUENCE [LARGE SCALE GENOMIC DNA]</scope>
    <source>
        <strain evidence="1 2">FF15</strain>
    </source>
</reference>